<dbReference type="SUPFAM" id="SSF52047">
    <property type="entry name" value="RNI-like"/>
    <property type="match status" value="1"/>
</dbReference>
<comment type="caution">
    <text evidence="2">The sequence shown here is derived from an EMBL/GenBank/DDBJ whole genome shotgun (WGS) entry which is preliminary data.</text>
</comment>
<dbReference type="EMBL" id="LVLJ01003432">
    <property type="protein sequence ID" value="OAE21449.1"/>
    <property type="molecule type" value="Genomic_DNA"/>
</dbReference>
<dbReference type="Gene3D" id="3.80.10.10">
    <property type="entry name" value="Ribonuclease Inhibitor"/>
    <property type="match status" value="1"/>
</dbReference>
<feature type="region of interest" description="Disordered" evidence="1">
    <location>
        <begin position="15"/>
        <end position="48"/>
    </location>
</feature>
<evidence type="ECO:0000256" key="1">
    <source>
        <dbReference type="SAM" id="MobiDB-lite"/>
    </source>
</evidence>
<dbReference type="AlphaFoldDB" id="A0A176VKG2"/>
<evidence type="ECO:0000313" key="2">
    <source>
        <dbReference type="EMBL" id="OAE21449.1"/>
    </source>
</evidence>
<evidence type="ECO:0008006" key="4">
    <source>
        <dbReference type="Google" id="ProtNLM"/>
    </source>
</evidence>
<feature type="compositionally biased region" description="Polar residues" evidence="1">
    <location>
        <begin position="34"/>
        <end position="43"/>
    </location>
</feature>
<name>A0A176VKG2_MARPO</name>
<sequence length="617" mass="69498">MGTVEKALTEKLSGLSCESSSAELEQELTENSHRPSCSNSMLQERQEEEAALCTEHSDGTPDGFPSILPYADLKSLLTLERVSKQMRSRVNDVLVWRKLGVERPLNRALTDDILMTLVKRAGGLLKSMRLVTCLRITDEGLSNALSLCPQLEKLEVPGCIQLNIDALVHTVEQHCAVSRSKGMSGIKQLQILGKFKIEEQNEFTQRDMMLRANGLHLKTTWTLYQSPTTWPVYLSSSTIDDDRAMDVEICHLCKHNYAQVVFDCMRKSCENAARIDTIKACEGCFICLPSCSACGTCVPYDKEFERACCRRYLCFSCWAQSPKCAKCNTAICGRHKKDFMERTTLSALSGVCERCAKGGRETYEFIELEDLCFALFSDPWGPFDVISNFFQDLPGSKEVQRATGKVRDLKGTSEMTFQLMTVHPFGTKMKRCFVLFLINQVLVGVLIAIATHTSSWSLDICDRGGWLSKDVQRRLASKASPTLLAQDAMLQLNFTQNEVSWIAQVCHDENFPALKLPNETFNNSVPLTEFCSRRHEVDSSTRGSPQYAVFRNVMLVGRQHLLTRSGDCSSLPENITESLKLKTPYHDGMRHTPELDATVLRDTDNFEDFEPHYTCHE</sequence>
<keyword evidence="3" id="KW-1185">Reference proteome</keyword>
<gene>
    <name evidence="2" type="ORF">AXG93_3506s1230</name>
</gene>
<proteinExistence type="predicted"/>
<reference evidence="2" key="1">
    <citation type="submission" date="2016-03" db="EMBL/GenBank/DDBJ databases">
        <title>Mechanisms controlling the formation of the plant cell surface in tip-growing cells are functionally conserved among land plants.</title>
        <authorList>
            <person name="Honkanen S."/>
            <person name="Jones V.A."/>
            <person name="Morieri G."/>
            <person name="Champion C."/>
            <person name="Hetherington A.J."/>
            <person name="Kelly S."/>
            <person name="Saint-Marcoux D."/>
            <person name="Proust H."/>
            <person name="Prescott H."/>
            <person name="Dolan L."/>
        </authorList>
    </citation>
    <scope>NUCLEOTIDE SEQUENCE [LARGE SCALE GENOMIC DNA]</scope>
    <source>
        <tissue evidence="2">Whole gametophyte</tissue>
    </source>
</reference>
<organism evidence="2 3">
    <name type="scientific">Marchantia polymorpha subsp. ruderalis</name>
    <dbReference type="NCBI Taxonomy" id="1480154"/>
    <lineage>
        <taxon>Eukaryota</taxon>
        <taxon>Viridiplantae</taxon>
        <taxon>Streptophyta</taxon>
        <taxon>Embryophyta</taxon>
        <taxon>Marchantiophyta</taxon>
        <taxon>Marchantiopsida</taxon>
        <taxon>Marchantiidae</taxon>
        <taxon>Marchantiales</taxon>
        <taxon>Marchantiaceae</taxon>
        <taxon>Marchantia</taxon>
    </lineage>
</organism>
<dbReference type="InterPro" id="IPR032675">
    <property type="entry name" value="LRR_dom_sf"/>
</dbReference>
<protein>
    <recommendedName>
        <fullName evidence="4">F-box domain-containing protein</fullName>
    </recommendedName>
</protein>
<accession>A0A176VKG2</accession>
<dbReference type="Proteomes" id="UP000077202">
    <property type="component" value="Unassembled WGS sequence"/>
</dbReference>
<evidence type="ECO:0000313" key="3">
    <source>
        <dbReference type="Proteomes" id="UP000077202"/>
    </source>
</evidence>